<name>A0A6I2UF63_9FIRM</name>
<dbReference type="RefSeq" id="WP_154405703.1">
    <property type="nucleotide sequence ID" value="NZ_JBGUUA010000069.1"/>
</dbReference>
<organism evidence="2 3">
    <name type="scientific">Anaerovibrio slackiae</name>
    <dbReference type="NCBI Taxonomy" id="2652309"/>
    <lineage>
        <taxon>Bacteria</taxon>
        <taxon>Bacillati</taxon>
        <taxon>Bacillota</taxon>
        <taxon>Negativicutes</taxon>
        <taxon>Selenomonadales</taxon>
        <taxon>Selenomonadaceae</taxon>
        <taxon>Anaerovibrio</taxon>
    </lineage>
</organism>
<dbReference type="EMBL" id="VUNR01000003">
    <property type="protein sequence ID" value="MSU07801.1"/>
    <property type="molecule type" value="Genomic_DNA"/>
</dbReference>
<evidence type="ECO:0000256" key="1">
    <source>
        <dbReference type="SAM" id="MobiDB-lite"/>
    </source>
</evidence>
<accession>A0A6I2UF63</accession>
<feature type="region of interest" description="Disordered" evidence="1">
    <location>
        <begin position="122"/>
        <end position="154"/>
    </location>
</feature>
<reference evidence="2 3" key="1">
    <citation type="submission" date="2019-08" db="EMBL/GenBank/DDBJ databases">
        <title>In-depth cultivation of the pig gut microbiome towards novel bacterial diversity and tailored functional studies.</title>
        <authorList>
            <person name="Wylensek D."/>
            <person name="Hitch T.C.A."/>
            <person name="Clavel T."/>
        </authorList>
    </citation>
    <scope>NUCLEOTIDE SEQUENCE [LARGE SCALE GENOMIC DNA]</scope>
    <source>
        <strain evidence="2 3">WCA-693-APC-5D-A</strain>
    </source>
</reference>
<dbReference type="AlphaFoldDB" id="A0A6I2UF63"/>
<dbReference type="Proteomes" id="UP000433181">
    <property type="component" value="Unassembled WGS sequence"/>
</dbReference>
<comment type="caution">
    <text evidence="2">The sequence shown here is derived from an EMBL/GenBank/DDBJ whole genome shotgun (WGS) entry which is preliminary data.</text>
</comment>
<keyword evidence="3" id="KW-1185">Reference proteome</keyword>
<dbReference type="InterPro" id="IPR020483">
    <property type="entry name" value="Uncharacterised_YgbA"/>
</dbReference>
<dbReference type="Pfam" id="PF11756">
    <property type="entry name" value="YgbA_NO"/>
    <property type="match status" value="1"/>
</dbReference>
<gene>
    <name evidence="2" type="ORF">FYJ84_02205</name>
</gene>
<evidence type="ECO:0000313" key="3">
    <source>
        <dbReference type="Proteomes" id="UP000433181"/>
    </source>
</evidence>
<evidence type="ECO:0000313" key="2">
    <source>
        <dbReference type="EMBL" id="MSU07801.1"/>
    </source>
</evidence>
<proteinExistence type="predicted"/>
<sequence length="154" mass="17576">MGIFDRFLPKKKQPEVKNTIPQEKANIKKTFGVYCNKHHSTKGEKLCPKCTALLATVMTKINRCPYGITKPICDRCERQCFGKAQNTEFMKIMTSSSKGMFLKHPMMTMKHKMASLSVDYAKREQEKRQAEKAAAKKKNAEAKAKAKEEGKKEK</sequence>
<dbReference type="GeneID" id="96777719"/>
<protein>
    <submittedName>
        <fullName evidence="2">Nitrous oxide-stimulated promoter</fullName>
    </submittedName>
</protein>